<dbReference type="Pfam" id="PF13409">
    <property type="entry name" value="GST_N_2"/>
    <property type="match status" value="1"/>
</dbReference>
<evidence type="ECO:0000259" key="1">
    <source>
        <dbReference type="PROSITE" id="PS50405"/>
    </source>
</evidence>
<dbReference type="PANTHER" id="PTHR32419">
    <property type="entry name" value="GLUTATHIONYL-HYDROQUINONE REDUCTASE"/>
    <property type="match status" value="1"/>
</dbReference>
<sequence length="368" mass="40741">MAFIRLGTGRFSSVAPGGVRLRTTVVCSNKKGAGSGFRILELGIPFGSLVKAARFGWSTAWLLMMNELAPSGPDGEYRRPQASRLRKDSVTRFPAEEGRYTVYAGVACPWCHRVLLAIELFGLQDAIKIEWLVPGDGGLWELETPKNAMKTMKEVYMSGDPEYRGRYTAPALLETSTGVVVCNESIDLVRMISEEFAGVEETDEARNVAERIHSDINNGVYKCGFAKTQQAYEKSVKTLNAAMREVDELLSKQRYLSGGDKPGIADILLFPTVYRYENVYSPLFRCHSRNIPLDFPNIFEWACDMYQIEGVARVSDIATTENNYFENLFPLNPSGIIPIGPSIDFAKKTGRATNPALKSTSSAETSPV</sequence>
<dbReference type="InterPro" id="IPR047047">
    <property type="entry name" value="GST_Omega-like_C"/>
</dbReference>
<dbReference type="InterPro" id="IPR010987">
    <property type="entry name" value="Glutathione-S-Trfase_C-like"/>
</dbReference>
<dbReference type="SUPFAM" id="SSF47616">
    <property type="entry name" value="GST C-terminal domain-like"/>
    <property type="match status" value="1"/>
</dbReference>
<dbReference type="InterPro" id="IPR016639">
    <property type="entry name" value="GST_Omega/GSH"/>
</dbReference>
<dbReference type="PANTHER" id="PTHR32419:SF6">
    <property type="entry name" value="GLUTATHIONE S-TRANSFERASE OMEGA-LIKE 1-RELATED"/>
    <property type="match status" value="1"/>
</dbReference>
<organism evidence="2 3">
    <name type="scientific">Rhodosorus marinus</name>
    <dbReference type="NCBI Taxonomy" id="101924"/>
    <lineage>
        <taxon>Eukaryota</taxon>
        <taxon>Rhodophyta</taxon>
        <taxon>Stylonematophyceae</taxon>
        <taxon>Stylonematales</taxon>
        <taxon>Stylonemataceae</taxon>
        <taxon>Rhodosorus</taxon>
    </lineage>
</organism>
<proteinExistence type="predicted"/>
<dbReference type="PROSITE" id="PS50405">
    <property type="entry name" value="GST_CTER"/>
    <property type="match status" value="1"/>
</dbReference>
<dbReference type="InterPro" id="IPR036249">
    <property type="entry name" value="Thioredoxin-like_sf"/>
</dbReference>
<dbReference type="Gene3D" id="3.40.30.10">
    <property type="entry name" value="Glutaredoxin"/>
    <property type="match status" value="1"/>
</dbReference>
<feature type="domain" description="GST C-terminal" evidence="1">
    <location>
        <begin position="198"/>
        <end position="334"/>
    </location>
</feature>
<accession>A0AAV8UV24</accession>
<evidence type="ECO:0000313" key="2">
    <source>
        <dbReference type="EMBL" id="KAJ8906426.1"/>
    </source>
</evidence>
<dbReference type="Gene3D" id="1.20.1050.10">
    <property type="match status" value="1"/>
</dbReference>
<dbReference type="Pfam" id="PF13410">
    <property type="entry name" value="GST_C_2"/>
    <property type="match status" value="1"/>
</dbReference>
<dbReference type="AlphaFoldDB" id="A0AAV8UV24"/>
<dbReference type="InterPro" id="IPR036282">
    <property type="entry name" value="Glutathione-S-Trfase_C_sf"/>
</dbReference>
<dbReference type="Proteomes" id="UP001157974">
    <property type="component" value="Unassembled WGS sequence"/>
</dbReference>
<gene>
    <name evidence="2" type="ORF">NDN08_002919</name>
</gene>
<reference evidence="2 3" key="1">
    <citation type="journal article" date="2023" name="Nat. Commun.">
        <title>Origin of minicircular mitochondrial genomes in red algae.</title>
        <authorList>
            <person name="Lee Y."/>
            <person name="Cho C.H."/>
            <person name="Lee Y.M."/>
            <person name="Park S.I."/>
            <person name="Yang J.H."/>
            <person name="West J.A."/>
            <person name="Bhattacharya D."/>
            <person name="Yoon H.S."/>
        </authorList>
    </citation>
    <scope>NUCLEOTIDE SEQUENCE [LARGE SCALE GENOMIC DNA]</scope>
    <source>
        <strain evidence="2 3">CCMP1338</strain>
        <tissue evidence="2">Whole cell</tissue>
    </source>
</reference>
<evidence type="ECO:0000313" key="3">
    <source>
        <dbReference type="Proteomes" id="UP001157974"/>
    </source>
</evidence>
<dbReference type="SUPFAM" id="SSF52833">
    <property type="entry name" value="Thioredoxin-like"/>
    <property type="match status" value="1"/>
</dbReference>
<protein>
    <recommendedName>
        <fullName evidence="1">GST C-terminal domain-containing protein</fullName>
    </recommendedName>
</protein>
<dbReference type="CDD" id="cd03190">
    <property type="entry name" value="GST_C_Omega_like"/>
    <property type="match status" value="1"/>
</dbReference>
<name>A0AAV8UV24_9RHOD</name>
<dbReference type="InterPro" id="IPR004045">
    <property type="entry name" value="Glutathione_S-Trfase_N"/>
</dbReference>
<dbReference type="EMBL" id="JAMWBK010000003">
    <property type="protein sequence ID" value="KAJ8906426.1"/>
    <property type="molecule type" value="Genomic_DNA"/>
</dbReference>
<dbReference type="GO" id="GO:0005737">
    <property type="term" value="C:cytoplasm"/>
    <property type="evidence" value="ECO:0007669"/>
    <property type="project" value="TreeGrafter"/>
</dbReference>
<keyword evidence="3" id="KW-1185">Reference proteome</keyword>
<dbReference type="GO" id="GO:0004364">
    <property type="term" value="F:glutathione transferase activity"/>
    <property type="evidence" value="ECO:0007669"/>
    <property type="project" value="InterPro"/>
</dbReference>
<comment type="caution">
    <text evidence="2">The sequence shown here is derived from an EMBL/GenBank/DDBJ whole genome shotgun (WGS) entry which is preliminary data.</text>
</comment>